<feature type="region of interest" description="Disordered" evidence="1">
    <location>
        <begin position="184"/>
        <end position="205"/>
    </location>
</feature>
<dbReference type="AlphaFoldDB" id="A0A918A091"/>
<name>A0A918A091_9ACTN</name>
<comment type="caution">
    <text evidence="2">The sequence shown here is derived from an EMBL/GenBank/DDBJ whole genome shotgun (WGS) entry which is preliminary data.</text>
</comment>
<evidence type="ECO:0000313" key="2">
    <source>
        <dbReference type="EMBL" id="GGP01273.1"/>
    </source>
</evidence>
<proteinExistence type="predicted"/>
<gene>
    <name evidence="2" type="ORF">GCM10012278_04060</name>
</gene>
<evidence type="ECO:0008006" key="4">
    <source>
        <dbReference type="Google" id="ProtNLM"/>
    </source>
</evidence>
<keyword evidence="3" id="KW-1185">Reference proteome</keyword>
<organism evidence="2 3">
    <name type="scientific">Nonomuraea glycinis</name>
    <dbReference type="NCBI Taxonomy" id="2047744"/>
    <lineage>
        <taxon>Bacteria</taxon>
        <taxon>Bacillati</taxon>
        <taxon>Actinomycetota</taxon>
        <taxon>Actinomycetes</taxon>
        <taxon>Streptosporangiales</taxon>
        <taxon>Streptosporangiaceae</taxon>
        <taxon>Nonomuraea</taxon>
    </lineage>
</organism>
<dbReference type="EMBL" id="BMNK01000001">
    <property type="protein sequence ID" value="GGP01273.1"/>
    <property type="molecule type" value="Genomic_DNA"/>
</dbReference>
<accession>A0A918A091</accession>
<sequence length="205" mass="23060">MHLLCDIDGVHIPFPGPSGEIPLGVRTDHVTPTGYDEPVKIWLNPVTGRLVLDLATRYALTPWWCTSWRADAAPLIGSRLGLPTWDHIDLPHLPLTTSHPGGYLWKRDTIARRFTDQALIWIDDDFTPADHTWASDRTQAGLLTILVQPNPYLGLTIADLEMSGLNQPAERRLRSRKEICARRGDRLPAVPTETEPPTWRPSSLR</sequence>
<protein>
    <recommendedName>
        <fullName evidence="4">Secreted protein</fullName>
    </recommendedName>
</protein>
<reference evidence="2" key="2">
    <citation type="submission" date="2020-09" db="EMBL/GenBank/DDBJ databases">
        <authorList>
            <person name="Sun Q."/>
            <person name="Zhou Y."/>
        </authorList>
    </citation>
    <scope>NUCLEOTIDE SEQUENCE</scope>
    <source>
        <strain evidence="2">CGMCC 4.7430</strain>
    </source>
</reference>
<dbReference type="Proteomes" id="UP000660745">
    <property type="component" value="Unassembled WGS sequence"/>
</dbReference>
<evidence type="ECO:0000256" key="1">
    <source>
        <dbReference type="SAM" id="MobiDB-lite"/>
    </source>
</evidence>
<reference evidence="2" key="1">
    <citation type="journal article" date="2014" name="Int. J. Syst. Evol. Microbiol.">
        <title>Complete genome sequence of Corynebacterium casei LMG S-19264T (=DSM 44701T), isolated from a smear-ripened cheese.</title>
        <authorList>
            <consortium name="US DOE Joint Genome Institute (JGI-PGF)"/>
            <person name="Walter F."/>
            <person name="Albersmeier A."/>
            <person name="Kalinowski J."/>
            <person name="Ruckert C."/>
        </authorList>
    </citation>
    <scope>NUCLEOTIDE SEQUENCE</scope>
    <source>
        <strain evidence="2">CGMCC 4.7430</strain>
    </source>
</reference>
<dbReference type="RefSeq" id="WP_189136712.1">
    <property type="nucleotide sequence ID" value="NZ_BMNK01000001.1"/>
</dbReference>
<evidence type="ECO:0000313" key="3">
    <source>
        <dbReference type="Proteomes" id="UP000660745"/>
    </source>
</evidence>